<dbReference type="AlphaFoldDB" id="A0A429YWN4"/>
<gene>
    <name evidence="2" type="ORF">EJC49_13720</name>
</gene>
<comment type="caution">
    <text evidence="2">The sequence shown here is derived from an EMBL/GenBank/DDBJ whole genome shotgun (WGS) entry which is preliminary data.</text>
</comment>
<evidence type="ECO:0000313" key="2">
    <source>
        <dbReference type="EMBL" id="RST85840.1"/>
    </source>
</evidence>
<dbReference type="Proteomes" id="UP000278398">
    <property type="component" value="Unassembled WGS sequence"/>
</dbReference>
<accession>A0A429YWN4</accession>
<dbReference type="EMBL" id="RWKW01000048">
    <property type="protein sequence ID" value="RST85840.1"/>
    <property type="molecule type" value="Genomic_DNA"/>
</dbReference>
<evidence type="ECO:0000259" key="1">
    <source>
        <dbReference type="Pfam" id="PF21926"/>
    </source>
</evidence>
<organism evidence="2 3">
    <name type="scientific">Aquibium carbonis</name>
    <dbReference type="NCBI Taxonomy" id="2495581"/>
    <lineage>
        <taxon>Bacteria</taxon>
        <taxon>Pseudomonadati</taxon>
        <taxon>Pseudomonadota</taxon>
        <taxon>Alphaproteobacteria</taxon>
        <taxon>Hyphomicrobiales</taxon>
        <taxon>Phyllobacteriaceae</taxon>
        <taxon>Aquibium</taxon>
    </lineage>
</organism>
<keyword evidence="3" id="KW-1185">Reference proteome</keyword>
<dbReference type="Gene3D" id="3.40.630.30">
    <property type="match status" value="1"/>
</dbReference>
<proteinExistence type="predicted"/>
<dbReference type="InterPro" id="IPR054597">
    <property type="entry name" value="FeeM_cat"/>
</dbReference>
<dbReference type="Pfam" id="PF21926">
    <property type="entry name" value="FeeM"/>
    <property type="match status" value="1"/>
</dbReference>
<reference evidence="2 3" key="1">
    <citation type="submission" date="2018-12" db="EMBL/GenBank/DDBJ databases">
        <title>Mesorhizobium carbonis sp. nov., isolated from coal mine water.</title>
        <authorList>
            <person name="Xin W."/>
            <person name="Xu Z."/>
            <person name="Xiang F."/>
            <person name="Zhang J."/>
            <person name="Xi L."/>
            <person name="Liu J."/>
        </authorList>
    </citation>
    <scope>NUCLEOTIDE SEQUENCE [LARGE SCALE GENOMIC DNA]</scope>
    <source>
        <strain evidence="2 3">B2.3</strain>
    </source>
</reference>
<feature type="domain" description="N-acyl amino acid synthase FeeM catalytic core" evidence="1">
    <location>
        <begin position="47"/>
        <end position="203"/>
    </location>
</feature>
<sequence length="256" mass="28842">MSVNRSTLRRAPSTGAASGGSAFADNVAALLERVEYRRCEKGEDLEAIYRLRYKAYRNHGTVPPTAERVTTDRFDDAPNCYMFGVWIDNELVSTVRLHHLTAEQPYSSVMDIFGDLISPRLERGETFINPTMFAADPYYATIYRALPYVTLRLAVVANSYFDTTSCICVIRDDHTAFYKRVFGSVQVGEPRPHPSFSVNVMLYDSPCAINMQPTLERFPFFRSTALERRLLFGQSAKGEVGSLTILPTARYMKTAA</sequence>
<dbReference type="SUPFAM" id="SSF55729">
    <property type="entry name" value="Acyl-CoA N-acyltransferases (Nat)"/>
    <property type="match status" value="1"/>
</dbReference>
<evidence type="ECO:0000313" key="3">
    <source>
        <dbReference type="Proteomes" id="UP000278398"/>
    </source>
</evidence>
<protein>
    <recommendedName>
        <fullName evidence="1">N-acyl amino acid synthase FeeM catalytic core domain-containing protein</fullName>
    </recommendedName>
</protein>
<dbReference type="InterPro" id="IPR016181">
    <property type="entry name" value="Acyl_CoA_acyltransferase"/>
</dbReference>
<name>A0A429YWN4_9HYPH</name>
<dbReference type="OrthoDB" id="9812697at2"/>